<evidence type="ECO:0000313" key="3">
    <source>
        <dbReference type="Ensembl" id="ENSABRP00000018316.1"/>
    </source>
</evidence>
<reference evidence="3" key="1">
    <citation type="submission" date="2025-08" db="UniProtKB">
        <authorList>
            <consortium name="Ensembl"/>
        </authorList>
    </citation>
    <scope>IDENTIFICATION</scope>
</reference>
<feature type="coiled-coil region" evidence="1">
    <location>
        <begin position="307"/>
        <end position="348"/>
    </location>
</feature>
<reference evidence="3" key="2">
    <citation type="submission" date="2025-09" db="UniProtKB">
        <authorList>
            <consortium name="Ensembl"/>
        </authorList>
    </citation>
    <scope>IDENTIFICATION</scope>
</reference>
<dbReference type="AlphaFoldDB" id="A0A8B9CDZ4"/>
<feature type="compositionally biased region" description="Polar residues" evidence="2">
    <location>
        <begin position="1"/>
        <end position="11"/>
    </location>
</feature>
<protein>
    <recommendedName>
        <fullName evidence="5">Coiled-coil domain containing 178</fullName>
    </recommendedName>
</protein>
<proteinExistence type="predicted"/>
<accession>A0A8B9CDZ4</accession>
<feature type="coiled-coil region" evidence="1">
    <location>
        <begin position="652"/>
        <end position="711"/>
    </location>
</feature>
<dbReference type="GeneTree" id="ENSGT00940000166855"/>
<evidence type="ECO:0000313" key="4">
    <source>
        <dbReference type="Proteomes" id="UP000694426"/>
    </source>
</evidence>
<dbReference type="PANTHER" id="PTHR35088:SF1">
    <property type="entry name" value="COILED-COIL DOMAIN-CONTAINING PROTEIN 178"/>
    <property type="match status" value="1"/>
</dbReference>
<feature type="coiled-coil region" evidence="1">
    <location>
        <begin position="109"/>
        <end position="150"/>
    </location>
</feature>
<evidence type="ECO:0000256" key="2">
    <source>
        <dbReference type="SAM" id="MobiDB-lite"/>
    </source>
</evidence>
<feature type="coiled-coil region" evidence="1">
    <location>
        <begin position="381"/>
        <end position="450"/>
    </location>
</feature>
<feature type="region of interest" description="Disordered" evidence="2">
    <location>
        <begin position="1"/>
        <end position="22"/>
    </location>
</feature>
<keyword evidence="1" id="KW-0175">Coiled coil</keyword>
<dbReference type="Proteomes" id="UP000694426">
    <property type="component" value="Unplaced"/>
</dbReference>
<dbReference type="InterPro" id="IPR038826">
    <property type="entry name" value="CCDC178"/>
</dbReference>
<name>A0A8B9CDZ4_9AVES</name>
<dbReference type="PANTHER" id="PTHR35088">
    <property type="entry name" value="COILED-COIL DOMAIN-CONTAINING PROTEIN 178"/>
    <property type="match status" value="1"/>
</dbReference>
<keyword evidence="4" id="KW-1185">Reference proteome</keyword>
<sequence length="840" mass="98887">MFETQLISCSSKDSDEPPQDENEWTTIRQRSCAFVNTPLPCINKAIYHIQELEVKMEKCFQQYDHVFKEEKMPRITKQVSAESNEDIWLSLDFQEANVSGEDSKTLTLKRETEALLLEVTELIKRLEADREEAEKALERERQRRKKLGMEIDCMSLWRLQQLPAAVQKEYEMCAQDTLELRWHFDCKSRQLRQVEAQILKIETVNRKIQEDIDFMKKHSPLLEEKLKLEGEAVKDVLLAYEKASKTYSDVHSELMEIQQTMKRIDEEGKKKIKSLYEKIKYAGMLLSQFKNELKHSEFIWTEYCMKLKETEEKIIKDEKHLEELVKQKAEIQEDAKCWNSKVEDMNNKVAAQADESIKISDSSSEMVKAMEELKSTRESDLQNIKQKLLKTDEALDALKCENERLQGENEELLQEFRDSSRKKKTYQSEVQTICKHIQKTEEQIERLNEELCKTELSYSEKKAKYEEIQTEITAEKISYKNLEWNLKKEIQDGKEVWKVIQARIKTIYGELEEKRKEKLRKREEDMKTIGEKEREVADLETKFKGSKNLFKENHEKLSYLDQRLQDLDKQQEQKEKQLEKKRTILLKQLKDIEEKKSFVSSKIAENSHAVENLKNELKELAALWNMKQIQMENTEKSFVDLRKNLSDVKFKQQNVQILFNHLQDELAEYEKRLQREEKAYGELLQTRKKDLKDSEATLEQVIKENLRLAQEYQISQNCYLNSKEDLTELYDNRIRMEASVRDYQQLCVLQSRMRRALAAYLSQRGLYGQAGLARIQAASQENAQKILAVQGELSKAIQHITAFLHSLTDGSSTIDNNANNQCILDGEIKDKKSHTVQITV</sequence>
<dbReference type="Ensembl" id="ENSABRT00000025834.1">
    <property type="protein sequence ID" value="ENSABRP00000018316.1"/>
    <property type="gene ID" value="ENSABRG00000015748.1"/>
</dbReference>
<evidence type="ECO:0008006" key="5">
    <source>
        <dbReference type="Google" id="ProtNLM"/>
    </source>
</evidence>
<organism evidence="3 4">
    <name type="scientific">Anser brachyrhynchus</name>
    <name type="common">Pink-footed goose</name>
    <dbReference type="NCBI Taxonomy" id="132585"/>
    <lineage>
        <taxon>Eukaryota</taxon>
        <taxon>Metazoa</taxon>
        <taxon>Chordata</taxon>
        <taxon>Craniata</taxon>
        <taxon>Vertebrata</taxon>
        <taxon>Euteleostomi</taxon>
        <taxon>Archelosauria</taxon>
        <taxon>Archosauria</taxon>
        <taxon>Dinosauria</taxon>
        <taxon>Saurischia</taxon>
        <taxon>Theropoda</taxon>
        <taxon>Coelurosauria</taxon>
        <taxon>Aves</taxon>
        <taxon>Neognathae</taxon>
        <taxon>Galloanserae</taxon>
        <taxon>Anseriformes</taxon>
        <taxon>Anatidae</taxon>
        <taxon>Anserinae</taxon>
        <taxon>Anser</taxon>
    </lineage>
</organism>
<feature type="coiled-coil region" evidence="1">
    <location>
        <begin position="522"/>
        <end position="623"/>
    </location>
</feature>
<evidence type="ECO:0000256" key="1">
    <source>
        <dbReference type="SAM" id="Coils"/>
    </source>
</evidence>